<evidence type="ECO:0000313" key="9">
    <source>
        <dbReference type="EMBL" id="SOD95659.1"/>
    </source>
</evidence>
<dbReference type="RefSeq" id="WP_097279352.1">
    <property type="nucleotide sequence ID" value="NZ_OCNJ01000004.1"/>
</dbReference>
<evidence type="ECO:0000256" key="4">
    <source>
        <dbReference type="ARBA" id="ARBA00022519"/>
    </source>
</evidence>
<reference evidence="10" key="1">
    <citation type="submission" date="2017-09" db="EMBL/GenBank/DDBJ databases">
        <authorList>
            <person name="Varghese N."/>
            <person name="Submissions S."/>
        </authorList>
    </citation>
    <scope>NUCLEOTIDE SEQUENCE [LARGE SCALE GENOMIC DNA]</scope>
    <source>
        <strain evidence="10">USBA 140</strain>
    </source>
</reference>
<dbReference type="GO" id="GO:0042910">
    <property type="term" value="F:xenobiotic transmembrane transporter activity"/>
    <property type="evidence" value="ECO:0007669"/>
    <property type="project" value="TreeGrafter"/>
</dbReference>
<feature type="transmembrane region" description="Helical" evidence="8">
    <location>
        <begin position="462"/>
        <end position="485"/>
    </location>
</feature>
<dbReference type="GO" id="GO:0005886">
    <property type="term" value="C:plasma membrane"/>
    <property type="evidence" value="ECO:0007669"/>
    <property type="project" value="UniProtKB-SubCell"/>
</dbReference>
<keyword evidence="2" id="KW-0813">Transport</keyword>
<dbReference type="FunFam" id="1.20.1640.10:FF:000001">
    <property type="entry name" value="Efflux pump membrane transporter"/>
    <property type="match status" value="1"/>
</dbReference>
<keyword evidence="5 8" id="KW-0812">Transmembrane</keyword>
<dbReference type="Proteomes" id="UP000219621">
    <property type="component" value="Unassembled WGS sequence"/>
</dbReference>
<evidence type="ECO:0000256" key="3">
    <source>
        <dbReference type="ARBA" id="ARBA00022475"/>
    </source>
</evidence>
<comment type="subcellular location">
    <subcellularLocation>
        <location evidence="1">Cell inner membrane</location>
        <topology evidence="1">Multi-pass membrane protein</topology>
    </subcellularLocation>
</comment>
<dbReference type="SUPFAM" id="SSF82714">
    <property type="entry name" value="Multidrug efflux transporter AcrB TolC docking domain, DN and DC subdomains"/>
    <property type="match status" value="2"/>
</dbReference>
<dbReference type="PANTHER" id="PTHR32063">
    <property type="match status" value="1"/>
</dbReference>
<gene>
    <name evidence="9" type="ORF">SAMN05421508_104416</name>
</gene>
<dbReference type="PRINTS" id="PR00702">
    <property type="entry name" value="ACRIFLAVINRP"/>
</dbReference>
<feature type="transmembrane region" description="Helical" evidence="8">
    <location>
        <begin position="978"/>
        <end position="1004"/>
    </location>
</feature>
<dbReference type="SUPFAM" id="SSF82693">
    <property type="entry name" value="Multidrug efflux transporter AcrB pore domain, PN1, PN2, PC1 and PC2 subdomains"/>
    <property type="match status" value="3"/>
</dbReference>
<dbReference type="Gene3D" id="3.30.70.1430">
    <property type="entry name" value="Multidrug efflux transporter AcrB pore domain"/>
    <property type="match status" value="2"/>
</dbReference>
<dbReference type="InterPro" id="IPR027463">
    <property type="entry name" value="AcrB_DN_DC_subdom"/>
</dbReference>
<feature type="transmembrane region" description="Helical" evidence="8">
    <location>
        <begin position="849"/>
        <end position="868"/>
    </location>
</feature>
<dbReference type="Gene3D" id="1.20.1640.10">
    <property type="entry name" value="Multidrug efflux transporter AcrB transmembrane domain"/>
    <property type="match status" value="2"/>
</dbReference>
<evidence type="ECO:0000256" key="6">
    <source>
        <dbReference type="ARBA" id="ARBA00022989"/>
    </source>
</evidence>
<dbReference type="SUPFAM" id="SSF82866">
    <property type="entry name" value="Multidrug efflux transporter AcrB transmembrane domain"/>
    <property type="match status" value="2"/>
</dbReference>
<feature type="transmembrane region" description="Helical" evidence="8">
    <location>
        <begin position="523"/>
        <end position="542"/>
    </location>
</feature>
<dbReference type="InterPro" id="IPR001036">
    <property type="entry name" value="Acrflvin-R"/>
</dbReference>
<sequence length="1023" mass="111644">MVLSDLSIKRPVLATVMSLVIVLIGMIAYDRLPVREYPNIDEPVVNVETRYPGATAQIMESQVTQPLEESLAGIEGIELMTSTSRPEQSQVSVKFRLTRNPDEAANDVRDRVSRVRGLLPDEIDEPVISKVEADAQPIIYLAFSSDRHTPIEITDYADRFVKDRLQNIDGVANVRIFGERRYAMRLWIDRARLAAYGLTVQDVESALRQQNVEIPSGRIESAEREFTVLAETDLRTPEQFDDLIIKRADGYLVRLKDVGRAEIGAESERTAVRYKGESAVALGVVKQATANPLEVSQGVRTVLPIIEQGLPEGMAVNIGYDSSIFIDRSIQNVFTTIGEAVVLVVLVIFFFLRSVRATLVPLMTIPVSLVGAFALMFVFGFSINTLTLLAMVLAIGLVVDDAIVMLENIHRHVEEGLSPVQAAFKGSREIAFAVIAMTLTLAAVYAPIGFMEGRTGRLFTEFALTLAGAVLVSGFVALTLSPMMCSKLLRHEKKHSVVYNAIEKIMVGMTEGYRRLLAWSLKVRWLVALVALGVAGSAWFLFGTLKSELAPTEDRGTIIGIGIAPEGSTLGFSDKYARQMEQVYASVPEAERYFVVTGFPVVSQIVSFIGLEDWETRDRKQQDIVKEMQPRMFGGIPGIMSFPVNPPSLGQSPIDKPVQFVIQTSGTYEDLEAMVQSVLGEARSYPGFLNLDSDLKLNKPQLSVKVDREKVADVGADVAVIGRTLETMLGGRQVTRFKQNGKQYDVIVQVEDADRATPSDLSAIYVRGASGEMIQLSNLVTVEETVAPKELNHFNQMRSAKITANLAPGFALSDGLGKLEEIAAKVLPPEALIDYDGPSREYRTSSASLYVTFLLALGFIYLVLAAQFESFVDPFVIMLSVPLSVTGALLALNLTGNTLNVYSQIGLVTLIGLITKHGILIVEFANQLQEEGRSKLDSVIEASALRLRPILMTTGAMVLGAVPLAVAAGAGAESRQAIGWVIVGGMTFGTILTLFVVPTAYMLLARGHKKTIPEPLGTHAPAE</sequence>
<dbReference type="Gene3D" id="3.30.70.1320">
    <property type="entry name" value="Multidrug efflux transporter AcrB pore domain like"/>
    <property type="match status" value="1"/>
</dbReference>
<feature type="transmembrane region" description="Helical" evidence="8">
    <location>
        <begin position="333"/>
        <end position="352"/>
    </location>
</feature>
<keyword evidence="10" id="KW-1185">Reference proteome</keyword>
<keyword evidence="3" id="KW-1003">Cell membrane</keyword>
<feature type="transmembrane region" description="Helical" evidence="8">
    <location>
        <begin position="359"/>
        <end position="382"/>
    </location>
</feature>
<feature type="transmembrane region" description="Helical" evidence="8">
    <location>
        <begin position="430"/>
        <end position="450"/>
    </location>
</feature>
<organism evidence="9 10">
    <name type="scientific">Caenispirillum bisanense</name>
    <dbReference type="NCBI Taxonomy" id="414052"/>
    <lineage>
        <taxon>Bacteria</taxon>
        <taxon>Pseudomonadati</taxon>
        <taxon>Pseudomonadota</taxon>
        <taxon>Alphaproteobacteria</taxon>
        <taxon>Rhodospirillales</taxon>
        <taxon>Novispirillaceae</taxon>
        <taxon>Caenispirillum</taxon>
    </lineage>
</organism>
<feature type="transmembrane region" description="Helical" evidence="8">
    <location>
        <begin position="12"/>
        <end position="29"/>
    </location>
</feature>
<evidence type="ECO:0000256" key="7">
    <source>
        <dbReference type="ARBA" id="ARBA00023136"/>
    </source>
</evidence>
<feature type="transmembrane region" description="Helical" evidence="8">
    <location>
        <begin position="874"/>
        <end position="894"/>
    </location>
</feature>
<dbReference type="OrthoDB" id="9806532at2"/>
<dbReference type="EMBL" id="OCNJ01000004">
    <property type="protein sequence ID" value="SOD95659.1"/>
    <property type="molecule type" value="Genomic_DNA"/>
</dbReference>
<feature type="transmembrane region" description="Helical" evidence="8">
    <location>
        <begin position="950"/>
        <end position="972"/>
    </location>
</feature>
<keyword evidence="6 8" id="KW-1133">Transmembrane helix</keyword>
<keyword evidence="7 8" id="KW-0472">Membrane</keyword>
<evidence type="ECO:0000256" key="5">
    <source>
        <dbReference type="ARBA" id="ARBA00022692"/>
    </source>
</evidence>
<dbReference type="Gene3D" id="3.30.70.1440">
    <property type="entry name" value="Multidrug efflux transporter AcrB pore domain"/>
    <property type="match status" value="1"/>
</dbReference>
<name>A0A286GKQ0_9PROT</name>
<dbReference type="AlphaFoldDB" id="A0A286GKQ0"/>
<evidence type="ECO:0000256" key="8">
    <source>
        <dbReference type="SAM" id="Phobius"/>
    </source>
</evidence>
<accession>A0A286GKQ0</accession>
<protein>
    <submittedName>
        <fullName evidence="9">Multidrug efflux pump</fullName>
    </submittedName>
</protein>
<keyword evidence="4" id="KW-0997">Cell inner membrane</keyword>
<proteinExistence type="predicted"/>
<dbReference type="Gene3D" id="3.30.2090.10">
    <property type="entry name" value="Multidrug efflux transporter AcrB TolC docking domain, DN and DC subdomains"/>
    <property type="match status" value="2"/>
</dbReference>
<evidence type="ECO:0000313" key="10">
    <source>
        <dbReference type="Proteomes" id="UP000219621"/>
    </source>
</evidence>
<dbReference type="PANTHER" id="PTHR32063:SF14">
    <property type="entry name" value="BLL4319 PROTEIN"/>
    <property type="match status" value="1"/>
</dbReference>
<evidence type="ECO:0000256" key="2">
    <source>
        <dbReference type="ARBA" id="ARBA00022448"/>
    </source>
</evidence>
<evidence type="ECO:0000256" key="1">
    <source>
        <dbReference type="ARBA" id="ARBA00004429"/>
    </source>
</evidence>
<dbReference type="Pfam" id="PF00873">
    <property type="entry name" value="ACR_tran"/>
    <property type="match status" value="1"/>
</dbReference>